<feature type="glycosylation site" description="N-linked (GlcNAc...) asparagine" evidence="7">
    <location>
        <position position="108"/>
    </location>
</feature>
<dbReference type="GO" id="GO:0042546">
    <property type="term" value="P:cell wall biogenesis"/>
    <property type="evidence" value="ECO:0007669"/>
    <property type="project" value="InterPro"/>
</dbReference>
<organism evidence="10 11">
    <name type="scientific">Marchantia polymorpha subsp. ruderalis</name>
    <dbReference type="NCBI Taxonomy" id="1480154"/>
    <lineage>
        <taxon>Eukaryota</taxon>
        <taxon>Viridiplantae</taxon>
        <taxon>Streptophyta</taxon>
        <taxon>Embryophyta</taxon>
        <taxon>Marchantiophyta</taxon>
        <taxon>Marchantiopsida</taxon>
        <taxon>Marchantiidae</taxon>
        <taxon>Marchantiales</taxon>
        <taxon>Marchantiaceae</taxon>
        <taxon>Marchantia</taxon>
    </lineage>
</organism>
<sequence>MGTFGSRTVLGCSIAVLLFGYCLAGFNDEFTKVWTPEHIVPDDTTNSVQLTMTQVAGGQFASINSFLYGSFSVKLKLIAGESSGTVCSFYLTSYGTNHDEIDFEFLGNETGQPYVLHTNVFANGVGGREQRIFLWFDPTADFHTYQVVWNHAQITWLVDDIPIRIHKNIENVLPNSYPTYQPQVIASSIFDASSWATRGGAVPTKWEYSPFVVTYKDFSFQACRVSNNDISPCTTNYQGNWWEAADYQNLNAVKVTQLKEVHQKYMVYDYCTDYVRYPTTPVECAYNTL</sequence>
<keyword evidence="4" id="KW-0325">Glycoprotein</keyword>
<dbReference type="Proteomes" id="UP000077202">
    <property type="component" value="Unassembled WGS sequence"/>
</dbReference>
<dbReference type="PROSITE" id="PS51762">
    <property type="entry name" value="GH16_2"/>
    <property type="match status" value="1"/>
</dbReference>
<dbReference type="GO" id="GO:0010411">
    <property type="term" value="P:xyloglucan metabolic process"/>
    <property type="evidence" value="ECO:0007669"/>
    <property type="project" value="InterPro"/>
</dbReference>
<dbReference type="CDD" id="cd02176">
    <property type="entry name" value="GH16_XET"/>
    <property type="match status" value="1"/>
</dbReference>
<evidence type="ECO:0000256" key="3">
    <source>
        <dbReference type="ARBA" id="ARBA00023157"/>
    </source>
</evidence>
<dbReference type="Pfam" id="PF00722">
    <property type="entry name" value="Glyco_hydro_16"/>
    <property type="match status" value="1"/>
</dbReference>
<evidence type="ECO:0000256" key="1">
    <source>
        <dbReference type="ARBA" id="ARBA00022679"/>
    </source>
</evidence>
<dbReference type="PRINTS" id="PR00737">
    <property type="entry name" value="GLHYDRLASE16"/>
</dbReference>
<keyword evidence="8" id="KW-0052">Apoplast</keyword>
<dbReference type="AlphaFoldDB" id="A0A176VIR6"/>
<dbReference type="GO" id="GO:0004553">
    <property type="term" value="F:hydrolase activity, hydrolyzing O-glycosyl compounds"/>
    <property type="evidence" value="ECO:0007669"/>
    <property type="project" value="InterPro"/>
</dbReference>
<comment type="subcellular location">
    <subcellularLocation>
        <location evidence="8">Secreted</location>
        <location evidence="8">Cell wall</location>
    </subcellularLocation>
    <subcellularLocation>
        <location evidence="8">Secreted</location>
        <location evidence="8">Extracellular space</location>
        <location evidence="8">Apoplast</location>
    </subcellularLocation>
</comment>
<feature type="domain" description="GH16" evidence="9">
    <location>
        <begin position="1"/>
        <end position="215"/>
    </location>
</feature>
<keyword evidence="8" id="KW-0732">Signal</keyword>
<comment type="PTM">
    <text evidence="8">Contains at least one intrachain disulfide bond essential for its enzymatic activity.</text>
</comment>
<keyword evidence="11" id="KW-1185">Reference proteome</keyword>
<evidence type="ECO:0000313" key="10">
    <source>
        <dbReference type="EMBL" id="OAE20303.1"/>
    </source>
</evidence>
<dbReference type="InterPro" id="IPR016455">
    <property type="entry name" value="XTH"/>
</dbReference>
<accession>A0A176VIR6</accession>
<protein>
    <recommendedName>
        <fullName evidence="8">Xyloglucan endotransglucosylase/hydrolase</fullName>
        <ecNumber evidence="8">2.4.1.207</ecNumber>
    </recommendedName>
</protein>
<name>A0A176VIR6_MARPO</name>
<evidence type="ECO:0000256" key="6">
    <source>
        <dbReference type="PIRSR" id="PIRSR005604-1"/>
    </source>
</evidence>
<keyword evidence="1 8" id="KW-0808">Transferase</keyword>
<keyword evidence="8" id="KW-0961">Cell wall biogenesis/degradation</keyword>
<keyword evidence="3" id="KW-1015">Disulfide bond</keyword>
<feature type="active site" description="Proton donor" evidence="6">
    <location>
        <position position="104"/>
    </location>
</feature>
<dbReference type="GO" id="GO:0016762">
    <property type="term" value="F:xyloglucan:xyloglucosyl transferase activity"/>
    <property type="evidence" value="ECO:0007669"/>
    <property type="project" value="UniProtKB-EC"/>
</dbReference>
<dbReference type="PROSITE" id="PS01034">
    <property type="entry name" value="GH16_1"/>
    <property type="match status" value="1"/>
</dbReference>
<evidence type="ECO:0000256" key="5">
    <source>
        <dbReference type="ARBA" id="ARBA00023295"/>
    </source>
</evidence>
<dbReference type="InterPro" id="IPR010713">
    <property type="entry name" value="XET_C"/>
</dbReference>
<dbReference type="EMBL" id="LVLJ01003642">
    <property type="protein sequence ID" value="OAE20303.1"/>
    <property type="molecule type" value="Genomic_DNA"/>
</dbReference>
<evidence type="ECO:0000256" key="7">
    <source>
        <dbReference type="PIRSR" id="PIRSR005604-2"/>
    </source>
</evidence>
<evidence type="ECO:0000313" key="11">
    <source>
        <dbReference type="Proteomes" id="UP000077202"/>
    </source>
</evidence>
<dbReference type="EC" id="2.4.1.207" evidence="8"/>
<dbReference type="InterPro" id="IPR013320">
    <property type="entry name" value="ConA-like_dom_sf"/>
</dbReference>
<dbReference type="PANTHER" id="PTHR31062">
    <property type="entry name" value="XYLOGLUCAN ENDOTRANSGLUCOSYLASE/HYDROLASE PROTEIN 8-RELATED"/>
    <property type="match status" value="1"/>
</dbReference>
<proteinExistence type="inferred from homology"/>
<dbReference type="Pfam" id="PF06955">
    <property type="entry name" value="XET_C"/>
    <property type="match status" value="1"/>
</dbReference>
<dbReference type="InterPro" id="IPR000757">
    <property type="entry name" value="Beta-glucanase-like"/>
</dbReference>
<dbReference type="GO" id="GO:0048046">
    <property type="term" value="C:apoplast"/>
    <property type="evidence" value="ECO:0007669"/>
    <property type="project" value="UniProtKB-SubCell"/>
</dbReference>
<dbReference type="InterPro" id="IPR044791">
    <property type="entry name" value="Beta-glucanase/XTH"/>
</dbReference>
<dbReference type="InterPro" id="IPR008263">
    <property type="entry name" value="GH16_AS"/>
</dbReference>
<keyword evidence="5 8" id="KW-0326">Glycosidase</keyword>
<dbReference type="InterPro" id="IPR008264">
    <property type="entry name" value="Beta_glucanase"/>
</dbReference>
<keyword evidence="8" id="KW-0964">Secreted</keyword>
<evidence type="ECO:0000256" key="2">
    <source>
        <dbReference type="ARBA" id="ARBA00022801"/>
    </source>
</evidence>
<dbReference type="Gene3D" id="2.60.120.200">
    <property type="match status" value="1"/>
</dbReference>
<comment type="caution">
    <text evidence="10">The sequence shown here is derived from an EMBL/GenBank/DDBJ whole genome shotgun (WGS) entry which is preliminary data.</text>
</comment>
<reference evidence="10" key="1">
    <citation type="submission" date="2016-03" db="EMBL/GenBank/DDBJ databases">
        <title>Mechanisms controlling the formation of the plant cell surface in tip-growing cells are functionally conserved among land plants.</title>
        <authorList>
            <person name="Honkanen S."/>
            <person name="Jones V.A."/>
            <person name="Morieri G."/>
            <person name="Champion C."/>
            <person name="Hetherington A.J."/>
            <person name="Kelly S."/>
            <person name="Saint-Marcoux D."/>
            <person name="Proust H."/>
            <person name="Prescott H."/>
            <person name="Dolan L."/>
        </authorList>
    </citation>
    <scope>NUCLEOTIDE SEQUENCE [LARGE SCALE GENOMIC DNA]</scope>
    <source>
        <tissue evidence="10">Whole gametophyte</tissue>
    </source>
</reference>
<feature type="chain" id="PRO_5007948675" description="Xyloglucan endotransglucosylase/hydrolase" evidence="8">
    <location>
        <begin position="25"/>
        <end position="289"/>
    </location>
</feature>
<keyword evidence="8" id="KW-0134">Cell wall</keyword>
<evidence type="ECO:0000259" key="9">
    <source>
        <dbReference type="PROSITE" id="PS51762"/>
    </source>
</evidence>
<gene>
    <name evidence="10" type="ORF">AXG93_4888s1110</name>
</gene>
<feature type="active site" description="Nucleophile" evidence="6">
    <location>
        <position position="100"/>
    </location>
</feature>
<dbReference type="GO" id="GO:0071555">
    <property type="term" value="P:cell wall organization"/>
    <property type="evidence" value="ECO:0007669"/>
    <property type="project" value="UniProtKB-KW"/>
</dbReference>
<feature type="signal peptide" evidence="8">
    <location>
        <begin position="1"/>
        <end position="24"/>
    </location>
</feature>
<evidence type="ECO:0000256" key="8">
    <source>
        <dbReference type="RuleBase" id="RU361120"/>
    </source>
</evidence>
<evidence type="ECO:0000256" key="4">
    <source>
        <dbReference type="ARBA" id="ARBA00023180"/>
    </source>
</evidence>
<comment type="function">
    <text evidence="8">Catalyzes xyloglucan endohydrolysis (XEH) and/or endotransglycosylation (XET). Cleaves and religates xyloglucan polymers, an essential constituent of the primary cell wall, and thereby participates in cell wall construction of growing tissues.</text>
</comment>
<dbReference type="SUPFAM" id="SSF49899">
    <property type="entry name" value="Concanavalin A-like lectins/glucanases"/>
    <property type="match status" value="1"/>
</dbReference>
<keyword evidence="2 8" id="KW-0378">Hydrolase</keyword>
<dbReference type="PIRSF" id="PIRSF005604">
    <property type="entry name" value="XET"/>
    <property type="match status" value="1"/>
</dbReference>
<comment type="similarity">
    <text evidence="8">Belongs to the glycosyl hydrolase 16 family.</text>
</comment>